<dbReference type="EMBL" id="MU853223">
    <property type="protein sequence ID" value="KAK4129767.1"/>
    <property type="molecule type" value="Genomic_DNA"/>
</dbReference>
<dbReference type="GeneID" id="87834377"/>
<reference evidence="2" key="2">
    <citation type="submission" date="2023-05" db="EMBL/GenBank/DDBJ databases">
        <authorList>
            <consortium name="Lawrence Berkeley National Laboratory"/>
            <person name="Steindorff A."/>
            <person name="Hensen N."/>
            <person name="Bonometti L."/>
            <person name="Westerberg I."/>
            <person name="Brannstrom I.O."/>
            <person name="Guillou S."/>
            <person name="Cros-Aarteil S."/>
            <person name="Calhoun S."/>
            <person name="Haridas S."/>
            <person name="Kuo A."/>
            <person name="Mondo S."/>
            <person name="Pangilinan J."/>
            <person name="Riley R."/>
            <person name="Labutti K."/>
            <person name="Andreopoulos B."/>
            <person name="Lipzen A."/>
            <person name="Chen C."/>
            <person name="Yanf M."/>
            <person name="Daum C."/>
            <person name="Ng V."/>
            <person name="Clum A."/>
            <person name="Ohm R."/>
            <person name="Martin F."/>
            <person name="Silar P."/>
            <person name="Natvig D."/>
            <person name="Lalanne C."/>
            <person name="Gautier V."/>
            <person name="Ament-Velasquez S.L."/>
            <person name="Kruys A."/>
            <person name="Hutchinson M.I."/>
            <person name="Powell A.J."/>
            <person name="Barry K."/>
            <person name="Miller A.N."/>
            <person name="Grigoriev I.V."/>
            <person name="Debuchy R."/>
            <person name="Gladieux P."/>
            <person name="Thoren M.H."/>
            <person name="Johannesson H."/>
        </authorList>
    </citation>
    <scope>NUCLEOTIDE SEQUENCE</scope>
    <source>
        <strain evidence="2">CBS 731.68</strain>
    </source>
</reference>
<accession>A0AAN6UB40</accession>
<dbReference type="RefSeq" id="XP_062653538.1">
    <property type="nucleotide sequence ID" value="XM_062797598.1"/>
</dbReference>
<organism evidence="2 3">
    <name type="scientific">Parathielavia appendiculata</name>
    <dbReference type="NCBI Taxonomy" id="2587402"/>
    <lineage>
        <taxon>Eukaryota</taxon>
        <taxon>Fungi</taxon>
        <taxon>Dikarya</taxon>
        <taxon>Ascomycota</taxon>
        <taxon>Pezizomycotina</taxon>
        <taxon>Sordariomycetes</taxon>
        <taxon>Sordariomycetidae</taxon>
        <taxon>Sordariales</taxon>
        <taxon>Chaetomiaceae</taxon>
        <taxon>Parathielavia</taxon>
    </lineage>
</organism>
<protein>
    <submittedName>
        <fullName evidence="2">Uncharacterized protein</fullName>
    </submittedName>
</protein>
<evidence type="ECO:0000256" key="1">
    <source>
        <dbReference type="SAM" id="MobiDB-lite"/>
    </source>
</evidence>
<keyword evidence="3" id="KW-1185">Reference proteome</keyword>
<dbReference type="Proteomes" id="UP001302602">
    <property type="component" value="Unassembled WGS sequence"/>
</dbReference>
<reference evidence="2" key="1">
    <citation type="journal article" date="2023" name="Mol. Phylogenet. Evol.">
        <title>Genome-scale phylogeny and comparative genomics of the fungal order Sordariales.</title>
        <authorList>
            <person name="Hensen N."/>
            <person name="Bonometti L."/>
            <person name="Westerberg I."/>
            <person name="Brannstrom I.O."/>
            <person name="Guillou S."/>
            <person name="Cros-Aarteil S."/>
            <person name="Calhoun S."/>
            <person name="Haridas S."/>
            <person name="Kuo A."/>
            <person name="Mondo S."/>
            <person name="Pangilinan J."/>
            <person name="Riley R."/>
            <person name="LaButti K."/>
            <person name="Andreopoulos B."/>
            <person name="Lipzen A."/>
            <person name="Chen C."/>
            <person name="Yan M."/>
            <person name="Daum C."/>
            <person name="Ng V."/>
            <person name="Clum A."/>
            <person name="Steindorff A."/>
            <person name="Ohm R.A."/>
            <person name="Martin F."/>
            <person name="Silar P."/>
            <person name="Natvig D.O."/>
            <person name="Lalanne C."/>
            <person name="Gautier V."/>
            <person name="Ament-Velasquez S.L."/>
            <person name="Kruys A."/>
            <person name="Hutchinson M.I."/>
            <person name="Powell A.J."/>
            <person name="Barry K."/>
            <person name="Miller A.N."/>
            <person name="Grigoriev I.V."/>
            <person name="Debuchy R."/>
            <person name="Gladieux P."/>
            <person name="Hiltunen Thoren M."/>
            <person name="Johannesson H."/>
        </authorList>
    </citation>
    <scope>NUCLEOTIDE SEQUENCE</scope>
    <source>
        <strain evidence="2">CBS 731.68</strain>
    </source>
</reference>
<feature type="region of interest" description="Disordered" evidence="1">
    <location>
        <begin position="31"/>
        <end position="54"/>
    </location>
</feature>
<dbReference type="AlphaFoldDB" id="A0AAN6UB40"/>
<evidence type="ECO:0000313" key="2">
    <source>
        <dbReference type="EMBL" id="KAK4129767.1"/>
    </source>
</evidence>
<sequence length="179" mass="19498">MHGRARCRDQLTPRGWSQLIKTGNNLIGKEARTGPQASWAVGRRQTRESGGLGKQGSFLQAGTLSLGGKIWLGVVGLVLVDCSRLTDRGQGSQIEIRRREAHSQPSNIINVRLFVGQNTGGWLRTPNCASPMTAMELGRHICAMTPNVMLSMSGRSSGRAVHSRCEHMAAAWRRDEPLG</sequence>
<comment type="caution">
    <text evidence="2">The sequence shown here is derived from an EMBL/GenBank/DDBJ whole genome shotgun (WGS) entry which is preliminary data.</text>
</comment>
<proteinExistence type="predicted"/>
<evidence type="ECO:0000313" key="3">
    <source>
        <dbReference type="Proteomes" id="UP001302602"/>
    </source>
</evidence>
<name>A0AAN6UB40_9PEZI</name>
<gene>
    <name evidence="2" type="ORF">N657DRAFT_92464</name>
</gene>